<reference evidence="3" key="1">
    <citation type="submission" date="2016-10" db="EMBL/GenBank/DDBJ databases">
        <authorList>
            <person name="Varghese N."/>
            <person name="Submissions S."/>
        </authorList>
    </citation>
    <scope>NUCLEOTIDE SEQUENCE [LARGE SCALE GENOMIC DNA]</scope>
    <source>
        <strain evidence="3">IBRC-M10078</strain>
    </source>
</reference>
<dbReference type="Proteomes" id="UP000199159">
    <property type="component" value="Unassembled WGS sequence"/>
</dbReference>
<keyword evidence="2" id="KW-0413">Isomerase</keyword>
<sequence>MELIILLLIALAILSRFPSVKGFIGEKSVSLILSKLDKGVYKTKNDFMLHTKGSKTSQIDHVIVSVYGIFVIETKNYKGWIFGCERNKYWTQTIFNKKSQFYNPIHQNYGHIKAIQGFLDNDDDSIFHSIIAFSPRATLKEMNVQSERVKVVYTQDLLKTIHGFNKPILTQQQVQRIVTRLSFVHKPDMNKRKEHVTKIKSTLRVEQQKITSNTCPKCGGVLVQRSGKYGGFTGCSNYPNCRFILKKQA</sequence>
<dbReference type="EMBL" id="FNJU01000001">
    <property type="protein sequence ID" value="SDP05438.1"/>
    <property type="molecule type" value="Genomic_DNA"/>
</dbReference>
<dbReference type="GO" id="GO:0006265">
    <property type="term" value="P:DNA topological change"/>
    <property type="evidence" value="ECO:0007669"/>
    <property type="project" value="InterPro"/>
</dbReference>
<dbReference type="Gene3D" id="3.30.65.10">
    <property type="entry name" value="Bacterial Topoisomerase I, domain 1"/>
    <property type="match status" value="1"/>
</dbReference>
<dbReference type="InterPro" id="IPR013498">
    <property type="entry name" value="Topo_IA_Znf"/>
</dbReference>
<evidence type="ECO:0000259" key="1">
    <source>
        <dbReference type="PROSITE" id="PS50965"/>
    </source>
</evidence>
<dbReference type="GO" id="GO:0003916">
    <property type="term" value="F:DNA topoisomerase activity"/>
    <property type="evidence" value="ECO:0007669"/>
    <property type="project" value="InterPro"/>
</dbReference>
<accession>A0A1H0PLD5</accession>
<name>A0A1H0PLD5_9BACI</name>
<dbReference type="AlphaFoldDB" id="A0A1H0PLD5"/>
<proteinExistence type="predicted"/>
<evidence type="ECO:0000313" key="3">
    <source>
        <dbReference type="Proteomes" id="UP000199159"/>
    </source>
</evidence>
<evidence type="ECO:0000313" key="2">
    <source>
        <dbReference type="EMBL" id="SDP05438.1"/>
    </source>
</evidence>
<dbReference type="RefSeq" id="WP_090850054.1">
    <property type="nucleotide sequence ID" value="NZ_FNJU01000001.1"/>
</dbReference>
<dbReference type="GO" id="GO:0005694">
    <property type="term" value="C:chromosome"/>
    <property type="evidence" value="ECO:0007669"/>
    <property type="project" value="InterPro"/>
</dbReference>
<dbReference type="SUPFAM" id="SSF57783">
    <property type="entry name" value="Zinc beta-ribbon"/>
    <property type="match status" value="1"/>
</dbReference>
<dbReference type="GO" id="GO:0003677">
    <property type="term" value="F:DNA binding"/>
    <property type="evidence" value="ECO:0007669"/>
    <property type="project" value="InterPro"/>
</dbReference>
<dbReference type="Pfam" id="PF08378">
    <property type="entry name" value="NERD"/>
    <property type="match status" value="1"/>
</dbReference>
<dbReference type="InterPro" id="IPR011528">
    <property type="entry name" value="NERD"/>
</dbReference>
<gene>
    <name evidence="2" type="ORF">SAMN05216565_101355</name>
</gene>
<dbReference type="OrthoDB" id="5782056at2"/>
<feature type="domain" description="NERD" evidence="1">
    <location>
        <begin position="21"/>
        <end position="138"/>
    </location>
</feature>
<keyword evidence="3" id="KW-1185">Reference proteome</keyword>
<dbReference type="Pfam" id="PF01396">
    <property type="entry name" value="Zn_ribbon_Top1"/>
    <property type="match status" value="1"/>
</dbReference>
<dbReference type="PROSITE" id="PS50965">
    <property type="entry name" value="NERD"/>
    <property type="match status" value="1"/>
</dbReference>
<organism evidence="2 3">
    <name type="scientific">Litchfieldia salsa</name>
    <dbReference type="NCBI Taxonomy" id="930152"/>
    <lineage>
        <taxon>Bacteria</taxon>
        <taxon>Bacillati</taxon>
        <taxon>Bacillota</taxon>
        <taxon>Bacilli</taxon>
        <taxon>Bacillales</taxon>
        <taxon>Bacillaceae</taxon>
        <taxon>Litchfieldia</taxon>
    </lineage>
</organism>
<dbReference type="STRING" id="930152.SAMN05216565_101355"/>
<protein>
    <submittedName>
        <fullName evidence="2">Topoisomerase DNA binding C4 zinc finger</fullName>
    </submittedName>
</protein>